<proteinExistence type="predicted"/>
<accession>A0ABV0HEP4</accession>
<gene>
    <name evidence="1" type="ORF">ABH309_25210</name>
</gene>
<evidence type="ECO:0000313" key="1">
    <source>
        <dbReference type="EMBL" id="MEO3957746.1"/>
    </source>
</evidence>
<name>A0ABV0HEP4_9NEIS</name>
<feature type="non-terminal residue" evidence="1">
    <location>
        <position position="421"/>
    </location>
</feature>
<organism evidence="1 2">
    <name type="scientific">Chromobacterium piscinae</name>
    <dbReference type="NCBI Taxonomy" id="686831"/>
    <lineage>
        <taxon>Bacteria</taxon>
        <taxon>Pseudomonadati</taxon>
        <taxon>Pseudomonadota</taxon>
        <taxon>Betaproteobacteria</taxon>
        <taxon>Neisseriales</taxon>
        <taxon>Chromobacteriaceae</taxon>
        <taxon>Chromobacterium</taxon>
    </lineage>
</organism>
<reference evidence="1 2" key="1">
    <citation type="submission" date="2024-05" db="EMBL/GenBank/DDBJ databases">
        <authorList>
            <person name="De Oliveira J.P."/>
            <person name="Noriler S.A."/>
            <person name="De Oliveira A.G."/>
            <person name="Sipoli D.S."/>
        </authorList>
    </citation>
    <scope>NUCLEOTIDE SEQUENCE [LARGE SCALE GENOMIC DNA]</scope>
    <source>
        <strain evidence="1 2">LABIM186</strain>
    </source>
</reference>
<evidence type="ECO:0000313" key="2">
    <source>
        <dbReference type="Proteomes" id="UP001438292"/>
    </source>
</evidence>
<comment type="caution">
    <text evidence="1">The sequence shown here is derived from an EMBL/GenBank/DDBJ whole genome shotgun (WGS) entry which is preliminary data.</text>
</comment>
<dbReference type="Proteomes" id="UP001438292">
    <property type="component" value="Unassembled WGS sequence"/>
</dbReference>
<evidence type="ECO:0008006" key="3">
    <source>
        <dbReference type="Google" id="ProtNLM"/>
    </source>
</evidence>
<protein>
    <recommendedName>
        <fullName evidence="3">Large polyvalent protein-associated domain-containing protein</fullName>
    </recommendedName>
</protein>
<sequence>MISLRSNSWRVSNNFNPYDQDSREEVTSALMTDGVRYVKLYTKGREFRANINPDGKILVHHANKPSFFGKEYSGKSKSYKAELQSSLNICKSRHEFMKKIESEVCFKESDIYETKRREIAFSKVADICKEKIEAMNKKIDTGTTEEADICKIKREKEMLRNAADICKINEEEEGIFLKAVGICKEEIEAINEKSDTGTMQEADICKIKREKEIFIRAADICKEKIEEMNKKSDVGATKENSSKRDIVCQHHSNIVGDFQDSHITIALKVKPGARKEYIKSMHDKIDVAFIEYADYAEKMKINGVSVIKKAIRVDSEKYGVSTVNSDSEARNIFYPILCEEANRASDLISKELKLPMVRDLIDVLQDFHNEIMERFQAEVNKSPKITLLSATSPAQAEVNKSPKITLLSATSPAQAEVNKSP</sequence>
<dbReference type="RefSeq" id="WP_347788200.1">
    <property type="nucleotide sequence ID" value="NZ_JBDQQU010000425.1"/>
</dbReference>
<dbReference type="EMBL" id="JBDQQU010000425">
    <property type="protein sequence ID" value="MEO3957746.1"/>
    <property type="molecule type" value="Genomic_DNA"/>
</dbReference>
<keyword evidence="2" id="KW-1185">Reference proteome</keyword>